<reference evidence="1" key="2">
    <citation type="submission" date="2018-05" db="EMBL/GenBank/DDBJ databases">
        <title>OmerRS3 (Oryza meridionalis Reference Sequence Version 3).</title>
        <authorList>
            <person name="Zhang J."/>
            <person name="Kudrna D."/>
            <person name="Lee S."/>
            <person name="Talag J."/>
            <person name="Welchert J."/>
            <person name="Wing R.A."/>
        </authorList>
    </citation>
    <scope>NUCLEOTIDE SEQUENCE [LARGE SCALE GENOMIC DNA]</scope>
    <source>
        <strain evidence="1">cv. OR44</strain>
    </source>
</reference>
<dbReference type="AlphaFoldDB" id="A0A0E0D5L8"/>
<evidence type="ECO:0000313" key="2">
    <source>
        <dbReference type="Proteomes" id="UP000008021"/>
    </source>
</evidence>
<evidence type="ECO:0000313" key="1">
    <source>
        <dbReference type="EnsemblPlants" id="OMERI03G28400.1"/>
    </source>
</evidence>
<reference evidence="1" key="1">
    <citation type="submission" date="2015-04" db="UniProtKB">
        <authorList>
            <consortium name="EnsemblPlants"/>
        </authorList>
    </citation>
    <scope>IDENTIFICATION</scope>
</reference>
<sequence>MPRKQYWFSLIRRLKRKGSSLDDVMKYQTTLSKKVLGQMTFEGVDLKLHKLCLVNQVTSTVGILYITAPAVVVADIWDWTHLSATATVAAVSDFSG</sequence>
<accession>A0A0E0D5L8</accession>
<protein>
    <submittedName>
        <fullName evidence="1">Uncharacterized protein</fullName>
    </submittedName>
</protein>
<name>A0A0E0D5L8_9ORYZ</name>
<keyword evidence="2" id="KW-1185">Reference proteome</keyword>
<dbReference type="HOGENOM" id="CLU_2363278_0_0_1"/>
<proteinExistence type="predicted"/>
<dbReference type="EnsemblPlants" id="OMERI03G28400.1">
    <property type="protein sequence ID" value="OMERI03G28400.1"/>
    <property type="gene ID" value="OMERI03G28400"/>
</dbReference>
<organism evidence="1">
    <name type="scientific">Oryza meridionalis</name>
    <dbReference type="NCBI Taxonomy" id="40149"/>
    <lineage>
        <taxon>Eukaryota</taxon>
        <taxon>Viridiplantae</taxon>
        <taxon>Streptophyta</taxon>
        <taxon>Embryophyta</taxon>
        <taxon>Tracheophyta</taxon>
        <taxon>Spermatophyta</taxon>
        <taxon>Magnoliopsida</taxon>
        <taxon>Liliopsida</taxon>
        <taxon>Poales</taxon>
        <taxon>Poaceae</taxon>
        <taxon>BOP clade</taxon>
        <taxon>Oryzoideae</taxon>
        <taxon>Oryzeae</taxon>
        <taxon>Oryzinae</taxon>
        <taxon>Oryza</taxon>
    </lineage>
</organism>
<dbReference type="Proteomes" id="UP000008021">
    <property type="component" value="Chromosome 3"/>
</dbReference>
<dbReference type="Gramene" id="OMERI03G28400.1">
    <property type="protein sequence ID" value="OMERI03G28400.1"/>
    <property type="gene ID" value="OMERI03G28400"/>
</dbReference>